<dbReference type="GO" id="GO:0007023">
    <property type="term" value="P:post-chaperonin tubulin folding pathway"/>
    <property type="evidence" value="ECO:0007669"/>
    <property type="project" value="InterPro"/>
</dbReference>
<dbReference type="InterPro" id="IPR036126">
    <property type="entry name" value="TBCA_sf"/>
</dbReference>
<dbReference type="GO" id="GO:0048487">
    <property type="term" value="F:beta-tubulin binding"/>
    <property type="evidence" value="ECO:0007669"/>
    <property type="project" value="InterPro"/>
</dbReference>
<protein>
    <recommendedName>
        <fullName evidence="3">Tubulin-specific chaperone A</fullName>
    </recommendedName>
    <alternativeName>
        <fullName evidence="7">TCP1-chaperonin cofactor A</fullName>
    </alternativeName>
    <alternativeName>
        <fullName evidence="6">Tubulin-folding cofactor A</fullName>
    </alternativeName>
</protein>
<name>A0A9Q0M110_BLOTA</name>
<evidence type="ECO:0000259" key="9">
    <source>
        <dbReference type="PROSITE" id="PS50897"/>
    </source>
</evidence>
<dbReference type="Gene3D" id="1.20.960.30">
    <property type="match status" value="1"/>
</dbReference>
<sequence length="351" mass="40818">MSDPRINQIRIKTGVLKRLAKEKVAYEKELEREKARLETMKTNNKDIYELNKQQEIINETVMLLPDCQKRINVAFDDLQKLVKESEFDLNENEIFQTAKGILQELIMPIMSDKTSEKLNDKASSISEWLTILSQMSLKRNEINLLIMDYLISEGFKEAAERFKTEANIDTEKVYEIKNYAESNEQIDQRIAVRSAIENGNIELAIRLINDYYPELIDNNRNIYFKLQQQQLIELIRNHNIEEALKFAQEQLGVDGNCLQLEELERTLALLAFEKPETSPYADLLHTAHRQHLASRINEAILKDQFGDDETPTPKLVTLLKLLLWTQNELENKKVKYTKLVDLPQGTFASSE</sequence>
<dbReference type="SUPFAM" id="SSF46988">
    <property type="entry name" value="Tubulin chaperone cofactor A"/>
    <property type="match status" value="1"/>
</dbReference>
<evidence type="ECO:0000256" key="1">
    <source>
        <dbReference type="ARBA" id="ARBA00003046"/>
    </source>
</evidence>
<dbReference type="Pfam" id="PF02970">
    <property type="entry name" value="TBCA"/>
    <property type="match status" value="1"/>
</dbReference>
<dbReference type="SMART" id="SM00668">
    <property type="entry name" value="CTLH"/>
    <property type="match status" value="1"/>
</dbReference>
<dbReference type="InterPro" id="IPR050618">
    <property type="entry name" value="Ubq-SigPath_Reg"/>
</dbReference>
<keyword evidence="11" id="KW-1185">Reference proteome</keyword>
<evidence type="ECO:0000256" key="6">
    <source>
        <dbReference type="ARBA" id="ARBA00030183"/>
    </source>
</evidence>
<feature type="domain" description="CTLH" evidence="9">
    <location>
        <begin position="185"/>
        <end position="242"/>
    </location>
</feature>
<comment type="similarity">
    <text evidence="2">Belongs to the TBCA family.</text>
</comment>
<dbReference type="InterPro" id="IPR006594">
    <property type="entry name" value="LisH"/>
</dbReference>
<evidence type="ECO:0000256" key="5">
    <source>
        <dbReference type="ARBA" id="ARBA00026055"/>
    </source>
</evidence>
<evidence type="ECO:0000256" key="7">
    <source>
        <dbReference type="ARBA" id="ARBA00032990"/>
    </source>
</evidence>
<comment type="caution">
    <text evidence="10">The sequence shown here is derived from an EMBL/GenBank/DDBJ whole genome shotgun (WGS) entry which is preliminary data.</text>
</comment>
<dbReference type="GO" id="GO:0007021">
    <property type="term" value="P:tubulin complex assembly"/>
    <property type="evidence" value="ECO:0007669"/>
    <property type="project" value="InterPro"/>
</dbReference>
<dbReference type="InterPro" id="IPR024964">
    <property type="entry name" value="CTLH/CRA"/>
</dbReference>
<dbReference type="PROSITE" id="PS50896">
    <property type="entry name" value="LISH"/>
    <property type="match status" value="1"/>
</dbReference>
<dbReference type="Gene3D" id="1.20.58.90">
    <property type="match status" value="1"/>
</dbReference>
<dbReference type="Pfam" id="PF10607">
    <property type="entry name" value="CTLH"/>
    <property type="match status" value="1"/>
</dbReference>
<dbReference type="Pfam" id="PF08513">
    <property type="entry name" value="LisH"/>
    <property type="match status" value="1"/>
</dbReference>
<dbReference type="EMBL" id="JAPWDV010000003">
    <property type="protein sequence ID" value="KAJ6216919.1"/>
    <property type="molecule type" value="Genomic_DNA"/>
</dbReference>
<evidence type="ECO:0000256" key="2">
    <source>
        <dbReference type="ARBA" id="ARBA00006806"/>
    </source>
</evidence>
<reference evidence="10" key="1">
    <citation type="submission" date="2022-12" db="EMBL/GenBank/DDBJ databases">
        <title>Genome assemblies of Blomia tropicalis.</title>
        <authorList>
            <person name="Cui Y."/>
        </authorList>
    </citation>
    <scope>NUCLEOTIDE SEQUENCE</scope>
    <source>
        <tissue evidence="10">Adult mites</tissue>
    </source>
</reference>
<keyword evidence="8" id="KW-0175">Coiled coil</keyword>
<dbReference type="InterPro" id="IPR004226">
    <property type="entry name" value="TBCA"/>
</dbReference>
<feature type="coiled-coil region" evidence="8">
    <location>
        <begin position="16"/>
        <end position="43"/>
    </location>
</feature>
<evidence type="ECO:0000256" key="3">
    <source>
        <dbReference type="ARBA" id="ARBA00015002"/>
    </source>
</evidence>
<evidence type="ECO:0000256" key="4">
    <source>
        <dbReference type="ARBA" id="ARBA00023186"/>
    </source>
</evidence>
<evidence type="ECO:0000313" key="11">
    <source>
        <dbReference type="Proteomes" id="UP001142055"/>
    </source>
</evidence>
<dbReference type="PROSITE" id="PS50897">
    <property type="entry name" value="CTLH"/>
    <property type="match status" value="1"/>
</dbReference>
<dbReference type="SMART" id="SM00667">
    <property type="entry name" value="LisH"/>
    <property type="match status" value="1"/>
</dbReference>
<keyword evidence="4" id="KW-0143">Chaperone</keyword>
<organism evidence="10 11">
    <name type="scientific">Blomia tropicalis</name>
    <name type="common">Mite</name>
    <dbReference type="NCBI Taxonomy" id="40697"/>
    <lineage>
        <taxon>Eukaryota</taxon>
        <taxon>Metazoa</taxon>
        <taxon>Ecdysozoa</taxon>
        <taxon>Arthropoda</taxon>
        <taxon>Chelicerata</taxon>
        <taxon>Arachnida</taxon>
        <taxon>Acari</taxon>
        <taxon>Acariformes</taxon>
        <taxon>Sarcoptiformes</taxon>
        <taxon>Astigmata</taxon>
        <taxon>Glycyphagoidea</taxon>
        <taxon>Echimyopodidae</taxon>
        <taxon>Blomia</taxon>
    </lineage>
</organism>
<accession>A0A9Q0M110</accession>
<comment type="function">
    <text evidence="1">Tubulin-folding protein; involved in the early step of the tubulin folding pathway.</text>
</comment>
<dbReference type="AlphaFoldDB" id="A0A9Q0M110"/>
<proteinExistence type="inferred from homology"/>
<dbReference type="Proteomes" id="UP001142055">
    <property type="component" value="Chromosome 3"/>
</dbReference>
<gene>
    <name evidence="10" type="ORF">RDWZM_008076</name>
</gene>
<evidence type="ECO:0000313" key="10">
    <source>
        <dbReference type="EMBL" id="KAJ6216919.1"/>
    </source>
</evidence>
<evidence type="ECO:0000256" key="8">
    <source>
        <dbReference type="SAM" id="Coils"/>
    </source>
</evidence>
<comment type="subunit">
    <text evidence="5">Supercomplex made of cofactors A to E. Cofactors A and D function by capturing and stabilizing tubulin in a quasi-native conformation. Cofactor E binds to the cofactor D-tubulin complex; interaction with cofactor C then causes the release of tubulin polypeptides that are committed to the native state.</text>
</comment>
<dbReference type="InterPro" id="IPR013144">
    <property type="entry name" value="CRA_dom"/>
</dbReference>
<dbReference type="InterPro" id="IPR006595">
    <property type="entry name" value="CTLH_C"/>
</dbReference>
<dbReference type="SMART" id="SM00757">
    <property type="entry name" value="CRA"/>
    <property type="match status" value="1"/>
</dbReference>
<dbReference type="PANTHER" id="PTHR12864">
    <property type="entry name" value="RAN BINDING PROTEIN 9-RELATED"/>
    <property type="match status" value="1"/>
</dbReference>